<feature type="signal peptide" evidence="1">
    <location>
        <begin position="1"/>
        <end position="25"/>
    </location>
</feature>
<name>A0A830HH99_9CHLO</name>
<evidence type="ECO:0000256" key="1">
    <source>
        <dbReference type="SAM" id="SignalP"/>
    </source>
</evidence>
<proteinExistence type="predicted"/>
<protein>
    <submittedName>
        <fullName evidence="2">Uncharacterized protein</fullName>
    </submittedName>
</protein>
<reference evidence="2" key="1">
    <citation type="submission" date="2020-10" db="EMBL/GenBank/DDBJ databases">
        <title>Unveiling of a novel bifunctional photoreceptor, Dualchrome1, isolated from a cosmopolitan green alga.</title>
        <authorList>
            <person name="Suzuki S."/>
            <person name="Kawachi M."/>
        </authorList>
    </citation>
    <scope>NUCLEOTIDE SEQUENCE</scope>
    <source>
        <strain evidence="2">NIES 2893</strain>
    </source>
</reference>
<accession>A0A830HH99</accession>
<feature type="chain" id="PRO_5032320967" evidence="1">
    <location>
        <begin position="26"/>
        <end position="208"/>
    </location>
</feature>
<dbReference type="Proteomes" id="UP000660262">
    <property type="component" value="Unassembled WGS sequence"/>
</dbReference>
<organism evidence="2 3">
    <name type="scientific">Pycnococcus provasolii</name>
    <dbReference type="NCBI Taxonomy" id="41880"/>
    <lineage>
        <taxon>Eukaryota</taxon>
        <taxon>Viridiplantae</taxon>
        <taxon>Chlorophyta</taxon>
        <taxon>Pseudoscourfieldiophyceae</taxon>
        <taxon>Pseudoscourfieldiales</taxon>
        <taxon>Pycnococcaceae</taxon>
        <taxon>Pycnococcus</taxon>
    </lineage>
</organism>
<sequence length="208" mass="22633">MLPRFVLGLSPFVLMSVMTSSSVMASIPNPGVGDYVLALSTSTMDAEVSRVVDAGKTLMYAHNPSVEFGDVILSENRVTESHGTPQNPGAGGWPTIRYYNKETGYGGAPYPKKHEGMAMCDELGDEGRMEDYVVEVSGASLCNIKTHDGCTDKEKEYVEKMSKASDSEVSNQLARLSKMGDGSMKPDLKQWVKQRVAILKQLAKESNL</sequence>
<keyword evidence="3" id="KW-1185">Reference proteome</keyword>
<comment type="caution">
    <text evidence="2">The sequence shown here is derived from an EMBL/GenBank/DDBJ whole genome shotgun (WGS) entry which is preliminary data.</text>
</comment>
<gene>
    <name evidence="2" type="ORF">PPROV_000497500</name>
</gene>
<evidence type="ECO:0000313" key="3">
    <source>
        <dbReference type="Proteomes" id="UP000660262"/>
    </source>
</evidence>
<dbReference type="AlphaFoldDB" id="A0A830HH99"/>
<dbReference type="OrthoDB" id="39297at2759"/>
<keyword evidence="1" id="KW-0732">Signal</keyword>
<evidence type="ECO:0000313" key="2">
    <source>
        <dbReference type="EMBL" id="GHP06228.1"/>
    </source>
</evidence>
<dbReference type="EMBL" id="BNJQ01000012">
    <property type="protein sequence ID" value="GHP06228.1"/>
    <property type="molecule type" value="Genomic_DNA"/>
</dbReference>